<comment type="subcellular location">
    <subcellularLocation>
        <location evidence="1">Cell membrane</location>
        <topology evidence="1">Multi-pass membrane protein</topology>
    </subcellularLocation>
</comment>
<evidence type="ECO:0000256" key="2">
    <source>
        <dbReference type="ARBA" id="ARBA00022475"/>
    </source>
</evidence>
<keyword evidence="9" id="KW-1185">Reference proteome</keyword>
<keyword evidence="2" id="KW-1003">Cell membrane</keyword>
<dbReference type="InterPro" id="IPR020846">
    <property type="entry name" value="MFS_dom"/>
</dbReference>
<proteinExistence type="predicted"/>
<feature type="transmembrane region" description="Helical" evidence="6">
    <location>
        <begin position="104"/>
        <end position="125"/>
    </location>
</feature>
<dbReference type="RefSeq" id="WP_099143433.1">
    <property type="nucleotide sequence ID" value="NZ_CAWNOR010000085.1"/>
</dbReference>
<dbReference type="AlphaFoldDB" id="A0A2D0KXR7"/>
<feature type="transmembrane region" description="Helical" evidence="6">
    <location>
        <begin position="132"/>
        <end position="159"/>
    </location>
</feature>
<feature type="transmembrane region" description="Helical" evidence="6">
    <location>
        <begin position="165"/>
        <end position="184"/>
    </location>
</feature>
<reference evidence="8 9" key="1">
    <citation type="journal article" date="2017" name="Nat. Microbiol.">
        <title>Natural product diversity associated with the nematode symbionts Photorhabdus and Xenorhabdus.</title>
        <authorList>
            <person name="Tobias N.J."/>
            <person name="Wolff H."/>
            <person name="Djahanschiri B."/>
            <person name="Grundmann F."/>
            <person name="Kronenwerth M."/>
            <person name="Shi Y.M."/>
            <person name="Simonyi S."/>
            <person name="Grun P."/>
            <person name="Shapiro-Ilan D."/>
            <person name="Pidot S.J."/>
            <person name="Stinear T.P."/>
            <person name="Ebersberger I."/>
            <person name="Bode H.B."/>
        </authorList>
    </citation>
    <scope>NUCLEOTIDE SEQUENCE [LARGE SCALE GENOMIC DNA]</scope>
    <source>
        <strain evidence="8 9">DSM 17907</strain>
    </source>
</reference>
<evidence type="ECO:0000256" key="5">
    <source>
        <dbReference type="ARBA" id="ARBA00023136"/>
    </source>
</evidence>
<feature type="domain" description="Major facilitator superfamily (MFS) profile" evidence="7">
    <location>
        <begin position="5"/>
        <end position="389"/>
    </location>
</feature>
<dbReference type="InterPro" id="IPR050189">
    <property type="entry name" value="MFS_Efflux_Transporters"/>
</dbReference>
<evidence type="ECO:0000256" key="4">
    <source>
        <dbReference type="ARBA" id="ARBA00022989"/>
    </source>
</evidence>
<name>A0A2D0KXR7_9GAMM</name>
<feature type="transmembrane region" description="Helical" evidence="6">
    <location>
        <begin position="335"/>
        <end position="356"/>
    </location>
</feature>
<feature type="transmembrane region" description="Helical" evidence="6">
    <location>
        <begin position="298"/>
        <end position="323"/>
    </location>
</feature>
<evidence type="ECO:0000313" key="8">
    <source>
        <dbReference type="EMBL" id="PHM68202.1"/>
    </source>
</evidence>
<sequence length="404" mass="42890">MSTRNYYPALCALMISAYGIGTTEFVAVGILPNIANDLSISIPNAGLIVSLYALGATFGAPILTALTGRFPRKTLLLILMSLFTVGNIIAATSINYTILLVARILTAFSHGVFFAIGATIAASLVPHDRRASAIAIVFSGLTIAIATGVPIGTFIGQLWGWRATFWLVTIIGLLSFLGIAKLIPRDIKVDQPGRLRDQAKVLSSGRLLIAFCMNLFGYGGTFVAFTFLAPLLEEVSGFSSHNVGQILFLYGLSVIIGNIIGGRIANRNPIPILIVMFSLQALGLLLFSFTVHSQIGTLVTLAILGGLCFANVPGLHLYVVQLAQKYRPEGVDVSSALNIAAANLGIALAAFLGGYVADSSLGLKATPWVSALLVIVALALTLLSSYLDRKHEVDKNIKKVRHHA</sequence>
<comment type="caution">
    <text evidence="8">The sequence shown here is derived from an EMBL/GenBank/DDBJ whole genome shotgun (WGS) entry which is preliminary data.</text>
</comment>
<dbReference type="Proteomes" id="UP000221101">
    <property type="component" value="Unassembled WGS sequence"/>
</dbReference>
<dbReference type="InterPro" id="IPR001958">
    <property type="entry name" value="Tet-R_TetA/multi-R_MdtG-like"/>
</dbReference>
<dbReference type="GO" id="GO:0005886">
    <property type="term" value="C:plasma membrane"/>
    <property type="evidence" value="ECO:0007669"/>
    <property type="project" value="UniProtKB-SubCell"/>
</dbReference>
<gene>
    <name evidence="8" type="ORF">Xkoz_03729</name>
</gene>
<feature type="transmembrane region" description="Helical" evidence="6">
    <location>
        <begin position="368"/>
        <end position="387"/>
    </location>
</feature>
<organism evidence="8 9">
    <name type="scientific">Xenorhabdus kozodoii</name>
    <dbReference type="NCBI Taxonomy" id="351676"/>
    <lineage>
        <taxon>Bacteria</taxon>
        <taxon>Pseudomonadati</taxon>
        <taxon>Pseudomonadota</taxon>
        <taxon>Gammaproteobacteria</taxon>
        <taxon>Enterobacterales</taxon>
        <taxon>Morganellaceae</taxon>
        <taxon>Xenorhabdus</taxon>
    </lineage>
</organism>
<evidence type="ECO:0000256" key="6">
    <source>
        <dbReference type="SAM" id="Phobius"/>
    </source>
</evidence>
<evidence type="ECO:0000313" key="9">
    <source>
        <dbReference type="Proteomes" id="UP000221101"/>
    </source>
</evidence>
<evidence type="ECO:0000256" key="3">
    <source>
        <dbReference type="ARBA" id="ARBA00022692"/>
    </source>
</evidence>
<keyword evidence="4 6" id="KW-1133">Transmembrane helix</keyword>
<feature type="transmembrane region" description="Helical" evidence="6">
    <location>
        <begin position="7"/>
        <end position="30"/>
    </location>
</feature>
<keyword evidence="3 6" id="KW-0812">Transmembrane</keyword>
<dbReference type="CDD" id="cd17324">
    <property type="entry name" value="MFS_NepI_like"/>
    <property type="match status" value="1"/>
</dbReference>
<feature type="transmembrane region" description="Helical" evidence="6">
    <location>
        <begin position="42"/>
        <end position="63"/>
    </location>
</feature>
<dbReference type="PANTHER" id="PTHR43124:SF8">
    <property type="entry name" value="INNER MEMBRANE TRANSPORT PROTEIN YDHP"/>
    <property type="match status" value="1"/>
</dbReference>
<evidence type="ECO:0000256" key="1">
    <source>
        <dbReference type="ARBA" id="ARBA00004651"/>
    </source>
</evidence>
<feature type="transmembrane region" description="Helical" evidence="6">
    <location>
        <begin position="243"/>
        <end position="260"/>
    </location>
</feature>
<keyword evidence="5 6" id="KW-0472">Membrane</keyword>
<dbReference type="InterPro" id="IPR011701">
    <property type="entry name" value="MFS"/>
</dbReference>
<dbReference type="PANTHER" id="PTHR43124">
    <property type="entry name" value="PURINE EFFLUX PUMP PBUE"/>
    <property type="match status" value="1"/>
</dbReference>
<dbReference type="EMBL" id="NJCX01000049">
    <property type="protein sequence ID" value="PHM68202.1"/>
    <property type="molecule type" value="Genomic_DNA"/>
</dbReference>
<evidence type="ECO:0000259" key="7">
    <source>
        <dbReference type="PROSITE" id="PS50850"/>
    </source>
</evidence>
<feature type="transmembrane region" description="Helical" evidence="6">
    <location>
        <begin position="75"/>
        <end position="98"/>
    </location>
</feature>
<dbReference type="GO" id="GO:0022857">
    <property type="term" value="F:transmembrane transporter activity"/>
    <property type="evidence" value="ECO:0007669"/>
    <property type="project" value="InterPro"/>
</dbReference>
<dbReference type="OrthoDB" id="9788453at2"/>
<feature type="transmembrane region" description="Helical" evidence="6">
    <location>
        <begin position="272"/>
        <end position="292"/>
    </location>
</feature>
<dbReference type="PRINTS" id="PR01035">
    <property type="entry name" value="TCRTETA"/>
</dbReference>
<protein>
    <recommendedName>
        <fullName evidence="7">Major facilitator superfamily (MFS) profile domain-containing protein</fullName>
    </recommendedName>
</protein>
<dbReference type="Pfam" id="PF07690">
    <property type="entry name" value="MFS_1"/>
    <property type="match status" value="1"/>
</dbReference>
<dbReference type="InterPro" id="IPR036259">
    <property type="entry name" value="MFS_trans_sf"/>
</dbReference>
<dbReference type="SUPFAM" id="SSF103473">
    <property type="entry name" value="MFS general substrate transporter"/>
    <property type="match status" value="1"/>
</dbReference>
<feature type="transmembrane region" description="Helical" evidence="6">
    <location>
        <begin position="205"/>
        <end position="231"/>
    </location>
</feature>
<accession>A0A2D0KXR7</accession>
<dbReference type="Gene3D" id="1.20.1250.20">
    <property type="entry name" value="MFS general substrate transporter like domains"/>
    <property type="match status" value="2"/>
</dbReference>
<dbReference type="PROSITE" id="PS50850">
    <property type="entry name" value="MFS"/>
    <property type="match status" value="1"/>
</dbReference>